<evidence type="ECO:0000313" key="3">
    <source>
        <dbReference type="Proteomes" id="UP001157034"/>
    </source>
</evidence>
<proteinExistence type="predicted"/>
<comment type="caution">
    <text evidence="2">The sequence shown here is derived from an EMBL/GenBank/DDBJ whole genome shotgun (WGS) entry which is preliminary data.</text>
</comment>
<feature type="region of interest" description="Disordered" evidence="1">
    <location>
        <begin position="1299"/>
        <end position="1322"/>
    </location>
</feature>
<organism evidence="2 3">
    <name type="scientific">Pseudolysinimonas kribbensis</name>
    <dbReference type="NCBI Taxonomy" id="433641"/>
    <lineage>
        <taxon>Bacteria</taxon>
        <taxon>Bacillati</taxon>
        <taxon>Actinomycetota</taxon>
        <taxon>Actinomycetes</taxon>
        <taxon>Micrococcales</taxon>
        <taxon>Microbacteriaceae</taxon>
        <taxon>Pseudolysinimonas</taxon>
    </lineage>
</organism>
<dbReference type="NCBIfam" id="NF012211">
    <property type="entry name" value="tand_rpt_95"/>
    <property type="match status" value="3"/>
</dbReference>
<protein>
    <recommendedName>
        <fullName evidence="4">Tandem-95 repeat protein</fullName>
    </recommendedName>
</protein>
<dbReference type="Pfam" id="PF17963">
    <property type="entry name" value="Big_9"/>
    <property type="match status" value="6"/>
</dbReference>
<reference evidence="3" key="1">
    <citation type="journal article" date="2019" name="Int. J. Syst. Evol. Microbiol.">
        <title>The Global Catalogue of Microorganisms (GCM) 10K type strain sequencing project: providing services to taxonomists for standard genome sequencing and annotation.</title>
        <authorList>
            <consortium name="The Broad Institute Genomics Platform"/>
            <consortium name="The Broad Institute Genome Sequencing Center for Infectious Disease"/>
            <person name="Wu L."/>
            <person name="Ma J."/>
        </authorList>
    </citation>
    <scope>NUCLEOTIDE SEQUENCE [LARGE SCALE GENOMIC DNA]</scope>
    <source>
        <strain evidence="3">NBRC 108894</strain>
    </source>
</reference>
<dbReference type="Proteomes" id="UP001157034">
    <property type="component" value="Unassembled WGS sequence"/>
</dbReference>
<keyword evidence="3" id="KW-1185">Reference proteome</keyword>
<dbReference type="EMBL" id="BSVB01000001">
    <property type="protein sequence ID" value="GMA94045.1"/>
    <property type="molecule type" value="Genomic_DNA"/>
</dbReference>
<dbReference type="Gene3D" id="2.60.40.2810">
    <property type="match status" value="2"/>
</dbReference>
<accession>A0ABQ6K4N8</accession>
<evidence type="ECO:0000313" key="2">
    <source>
        <dbReference type="EMBL" id="GMA94045.1"/>
    </source>
</evidence>
<evidence type="ECO:0008006" key="4">
    <source>
        <dbReference type="Google" id="ProtNLM"/>
    </source>
</evidence>
<gene>
    <name evidence="2" type="ORF">GCM10025881_08690</name>
</gene>
<evidence type="ECO:0000256" key="1">
    <source>
        <dbReference type="SAM" id="MobiDB-lite"/>
    </source>
</evidence>
<name>A0ABQ6K4N8_9MICO</name>
<sequence>MRVLRWLRGWSRARKAIGSTAVIAVAAGVPLTVAALYHGFPVSDVDLTQRDVWVTNSQQELAGRLNRQIDELDASVQATTASMDVVQSGRDVFLINRTAHTLERIDPAYTTLGQRADLPKNAEVALGGSTLAIVDPSNGALWSIDVSNQLSFDPATRHPDIKLGAGGHATVTPTGVVVATSPKNHEIVTVPRPGARPTTAGADIPVDNQISSVGEKAVVLEPGAKKLLVVGGPTVELPAPALKLQQASAAHGYAVLEGRDELMEVPLGGGTVTRIMAGIPDSSSGNGAIAPVWVDGCAHGAWGASQRYLLACDGRQPQKATIHQKTSGDELAFRVNGHVVALNNLDTGNVWVMADSLHLVDNWDEVTPPKEQQNDQIDKTKSSVESFEDTLAKRTNVNHPPTATPDTFGVRAGRTTVLPVLDNDTDPDGDVLVITDFTAIPDSLGHLDPIDGGRALQFTPAADAAGSASFRYTVSDGRPNGTADTTVDVHVVPPDRNSAPVSHRKAAVSVEDGQTITYNVLQDFRDPDGDDILLQNAAPASQDQVRFTPDGTLTFQSTSGQVGLKTVNFTVSDGRASTTGQLTVAVKPAGSLDPVGTPDFGQGFAGDTIKISPLQNDTSPSGQPLQLLGVKDVPGGATVTPNLDQGTVDVTSSRPGTVYFEYELGAGPSTSVGIVRADFAQRPQDAIPPVAVTDTAYLRQGQSSEVSVLDNDVSPTGKVLAVQSIDTSALDPGVKVEVLNNTIVRISDSASLTTQTQFTYTVSDGDASAVAGVTIVPVPPVVDRQPPIAVDDHATVRAGDIATVDVLDNDSSPDQAQLTLQPRLVDTHAAGDGVVFVSGDTLRYQAPKKPGVYSVVYRVADQYGEAADATVDLTVTAPDVKGDRAPVPDPQTARTFAGAKVRIDVPLNGIDPDGDSVTLVGYTSAPQLGRIVESASDHFTYEAYPTSAGTDSFRYSVQDALGKTAVGEVRIGVIPRAAESQPPNAVDDTVSVRPGKTIAVQPLLNDSDPNGYPITLEKKLTHIDKHLKAHTEGARVLIVAPKTQGSYNVGYRITNGQGGEDDAFIIVRVDKKAPLQPPTAEDRYISSEDLGKKAQYTVDVSRLIQNPNGENDVLKVSTVGPNAGLADVAGQRVTVHAQDHRVAIAYRVVDPDDPKLSAEAFIIVPPRVGSDYSPPPYLKPGTHPVVPQDGSKQWDLKDILVVPSGNPVTLAHPDQVAATGSDGSKLVVDKNTLRYAPRKGFRGQTAITFQVTDGPTATQPTGRVTLITMPLTVGNPDQSDVAPSFTAMTVQIEAGEPARRWTCGPRPPIRTGRWSRSSATAP</sequence>